<dbReference type="Gene3D" id="3.80.10.10">
    <property type="entry name" value="Ribonuclease Inhibitor"/>
    <property type="match status" value="1"/>
</dbReference>
<evidence type="ECO:0000256" key="1">
    <source>
        <dbReference type="SAM" id="Coils"/>
    </source>
</evidence>
<evidence type="ECO:0000313" key="2">
    <source>
        <dbReference type="EMBL" id="KAJ7359300.1"/>
    </source>
</evidence>
<sequence length="543" mass="60636">MESRFSHRFNTNYVPSDEEIECIQTDLVSHTQELARIDERIRELSAQRDQIQAYIGSHKALISHPRRLPVDILREIFVACLPANRNAVMSAREAPLLLGRICSAWRAIALSTPKFWASLHAPLDYILEKEPRKLAVIEWLQRSGAAPISLSVCPERESRNSSESSLSAWSEGLSLFKSLAESATRWCHLDLLNFLDGPGWEDQLAEISTPALESLKFSGSVSLLRNLDIAKVPRLRAIALHSNDPDEHIDEFILEMRLGWSRLTHLSLVCYRHGQHSGISLRNIIVLLGRCPQLISFQVSLSEADIVTPSQLSGLILLPHLQTFIMTKSSLGAQSLGYLIDHVSMPQLRRFCVEELRGPISLSVAALGTGSPLLQELGSLDLPSLQDDSLTDRWLPPEDLNWLIPHSLEGILHSFSSLTTLAVSSDVGYGPDPHLNKFLHLLTPGDNLETVPCPALQELVIKYCSDLERSALNTFIRGRIRLAQGFRRLEIQNSQVPDLISKTENEFYCSQGVDISIDYGAFVGLKLVLFPWMGLSPDAIELQ</sequence>
<keyword evidence="1" id="KW-0175">Coiled coil</keyword>
<gene>
    <name evidence="2" type="ORF">DFH08DRAFT_931866</name>
</gene>
<name>A0AAD7AIU4_9AGAR</name>
<evidence type="ECO:0000313" key="3">
    <source>
        <dbReference type="Proteomes" id="UP001218218"/>
    </source>
</evidence>
<reference evidence="2" key="1">
    <citation type="submission" date="2023-03" db="EMBL/GenBank/DDBJ databases">
        <title>Massive genome expansion in bonnet fungi (Mycena s.s.) driven by repeated elements and novel gene families across ecological guilds.</title>
        <authorList>
            <consortium name="Lawrence Berkeley National Laboratory"/>
            <person name="Harder C.B."/>
            <person name="Miyauchi S."/>
            <person name="Viragh M."/>
            <person name="Kuo A."/>
            <person name="Thoen E."/>
            <person name="Andreopoulos B."/>
            <person name="Lu D."/>
            <person name="Skrede I."/>
            <person name="Drula E."/>
            <person name="Henrissat B."/>
            <person name="Morin E."/>
            <person name="Kohler A."/>
            <person name="Barry K."/>
            <person name="LaButti K."/>
            <person name="Morin E."/>
            <person name="Salamov A."/>
            <person name="Lipzen A."/>
            <person name="Mereny Z."/>
            <person name="Hegedus B."/>
            <person name="Baldrian P."/>
            <person name="Stursova M."/>
            <person name="Weitz H."/>
            <person name="Taylor A."/>
            <person name="Grigoriev I.V."/>
            <person name="Nagy L.G."/>
            <person name="Martin F."/>
            <person name="Kauserud H."/>
        </authorList>
    </citation>
    <scope>NUCLEOTIDE SEQUENCE</scope>
    <source>
        <strain evidence="2">CBHHK002</strain>
    </source>
</reference>
<dbReference type="AlphaFoldDB" id="A0AAD7AIU4"/>
<dbReference type="EMBL" id="JARIHO010000006">
    <property type="protein sequence ID" value="KAJ7359300.1"/>
    <property type="molecule type" value="Genomic_DNA"/>
</dbReference>
<evidence type="ECO:0008006" key="4">
    <source>
        <dbReference type="Google" id="ProtNLM"/>
    </source>
</evidence>
<protein>
    <recommendedName>
        <fullName evidence="4">F-box domain-containing protein</fullName>
    </recommendedName>
</protein>
<dbReference type="Proteomes" id="UP001218218">
    <property type="component" value="Unassembled WGS sequence"/>
</dbReference>
<proteinExistence type="predicted"/>
<accession>A0AAD7AIU4</accession>
<dbReference type="SUPFAM" id="SSF52047">
    <property type="entry name" value="RNI-like"/>
    <property type="match status" value="1"/>
</dbReference>
<organism evidence="2 3">
    <name type="scientific">Mycena albidolilacea</name>
    <dbReference type="NCBI Taxonomy" id="1033008"/>
    <lineage>
        <taxon>Eukaryota</taxon>
        <taxon>Fungi</taxon>
        <taxon>Dikarya</taxon>
        <taxon>Basidiomycota</taxon>
        <taxon>Agaricomycotina</taxon>
        <taxon>Agaricomycetes</taxon>
        <taxon>Agaricomycetidae</taxon>
        <taxon>Agaricales</taxon>
        <taxon>Marasmiineae</taxon>
        <taxon>Mycenaceae</taxon>
        <taxon>Mycena</taxon>
    </lineage>
</organism>
<dbReference type="InterPro" id="IPR032675">
    <property type="entry name" value="LRR_dom_sf"/>
</dbReference>
<feature type="coiled-coil region" evidence="1">
    <location>
        <begin position="27"/>
        <end position="54"/>
    </location>
</feature>
<comment type="caution">
    <text evidence="2">The sequence shown here is derived from an EMBL/GenBank/DDBJ whole genome shotgun (WGS) entry which is preliminary data.</text>
</comment>
<keyword evidence="3" id="KW-1185">Reference proteome</keyword>